<proteinExistence type="inferred from homology"/>
<comment type="caution">
    <text evidence="8">The sequence shown here is derived from an EMBL/GenBank/DDBJ whole genome shotgun (WGS) entry which is preliminary data.</text>
</comment>
<evidence type="ECO:0000313" key="9">
    <source>
        <dbReference type="Proteomes" id="UP000713880"/>
    </source>
</evidence>
<evidence type="ECO:0000256" key="1">
    <source>
        <dbReference type="ARBA" id="ARBA00001933"/>
    </source>
</evidence>
<keyword evidence="3" id="KW-0210">Decarboxylase</keyword>
<evidence type="ECO:0000313" key="8">
    <source>
        <dbReference type="EMBL" id="MBM6825754.1"/>
    </source>
</evidence>
<dbReference type="EMBL" id="JACJLV010000003">
    <property type="protein sequence ID" value="MBM6825754.1"/>
    <property type="molecule type" value="Genomic_DNA"/>
</dbReference>
<feature type="domain" description="Orn/Lys/Arg decarboxylase C-terminal" evidence="7">
    <location>
        <begin position="404"/>
        <end position="461"/>
    </location>
</feature>
<feature type="domain" description="Orn/Lys/Arg decarboxylases family 1 pyridoxal-P attachment site" evidence="6">
    <location>
        <begin position="5"/>
        <end position="292"/>
    </location>
</feature>
<dbReference type="Pfam" id="PF03711">
    <property type="entry name" value="OKR_DC_1_C"/>
    <property type="match status" value="1"/>
</dbReference>
<reference evidence="8" key="2">
    <citation type="journal article" date="2021" name="Sci. Rep.">
        <title>The distribution of antibiotic resistance genes in chicken gut microbiota commensals.</title>
        <authorList>
            <person name="Juricova H."/>
            <person name="Matiasovicova J."/>
            <person name="Kubasova T."/>
            <person name="Cejkova D."/>
            <person name="Rychlik I."/>
        </authorList>
    </citation>
    <scope>NUCLEOTIDE SEQUENCE</scope>
    <source>
        <strain evidence="8">An420c</strain>
    </source>
</reference>
<protein>
    <submittedName>
        <fullName evidence="8">Aminotransferase class I/II-fold pyridoxal phosphate-dependent enzyme</fullName>
    </submittedName>
</protein>
<accession>A0A938X0D6</accession>
<evidence type="ECO:0000259" key="7">
    <source>
        <dbReference type="Pfam" id="PF03711"/>
    </source>
</evidence>
<evidence type="ECO:0000256" key="4">
    <source>
        <dbReference type="ARBA" id="ARBA00022898"/>
    </source>
</evidence>
<dbReference type="Gene3D" id="3.90.105.10">
    <property type="entry name" value="Molybdopterin biosynthesis moea protein, domain 2"/>
    <property type="match status" value="1"/>
</dbReference>
<reference evidence="8" key="1">
    <citation type="submission" date="2020-08" db="EMBL/GenBank/DDBJ databases">
        <authorList>
            <person name="Cejkova D."/>
            <person name="Kubasova T."/>
            <person name="Jahodarova E."/>
            <person name="Rychlik I."/>
        </authorList>
    </citation>
    <scope>NUCLEOTIDE SEQUENCE</scope>
    <source>
        <strain evidence="8">An420c</strain>
    </source>
</reference>
<dbReference type="SUPFAM" id="SSF53383">
    <property type="entry name" value="PLP-dependent transferases"/>
    <property type="match status" value="1"/>
</dbReference>
<dbReference type="GO" id="GO:0008483">
    <property type="term" value="F:transaminase activity"/>
    <property type="evidence" value="ECO:0007669"/>
    <property type="project" value="UniProtKB-KW"/>
</dbReference>
<dbReference type="Gene3D" id="3.40.640.10">
    <property type="entry name" value="Type I PLP-dependent aspartate aminotransferase-like (Major domain)"/>
    <property type="match status" value="1"/>
</dbReference>
<dbReference type="InterPro" id="IPR036633">
    <property type="entry name" value="Prn/Lys/Arg_de-COase_C_sf"/>
</dbReference>
<keyword evidence="8" id="KW-0808">Transferase</keyword>
<dbReference type="InterPro" id="IPR015424">
    <property type="entry name" value="PyrdxlP-dep_Trfase"/>
</dbReference>
<dbReference type="AlphaFoldDB" id="A0A938X0D6"/>
<name>A0A938X0D6_9CLOT</name>
<comment type="similarity">
    <text evidence="2">Belongs to the Orn/Lys/Arg decarboxylase class-I family.</text>
</comment>
<dbReference type="InterPro" id="IPR015421">
    <property type="entry name" value="PyrdxlP-dep_Trfase_major"/>
</dbReference>
<keyword evidence="9" id="KW-1185">Reference proteome</keyword>
<dbReference type="InterPro" id="IPR008286">
    <property type="entry name" value="Prn/Lys/Arg_de-COase_C"/>
</dbReference>
<sequence>MQILLEKLTAYGASDHYGFHMPGHKRQLDLMEGISPYQIDITEIDGFDDLHHAEGILKEAQEQAAKVYHAEETHFLVNGSTSGILSAILGSTRRGDQILVARNCHKSVYHAIEMQELKPVYLYPGFDPEAQLNTEISAEDVTAALKRHPGVRAVVIVSPTYDGIVSDVESIAEAVHVHDIPLIVDEAHGAHFGFHPYFSENANQKGADIVIHSLHKTLPALTQTALLHMNGERADRRRVRKYLHMLQTSSPSYVLMASADACIHLLREEPEQVFEPYVRCLKETREKLCGLKKLRLAKVEGMDPSKLVISVKDAGISSRELYDRLLQDWHLQPEMRAGTYVLLMTTLGDTPEGMERLVQALCAIDAEAEGAKGGEPRLEEAGLSTEMQPGKFPRQEQVFFPAEAEALQGSEPEHIASVSWEESPGEVSLEYAYLYPPGCPVIVPGEKVSQEAADMLQWYQAQGFSVEGLREDSRIEVYRHG</sequence>
<organism evidence="8 9">
    <name type="scientific">Mordavella massiliensis</name>
    <dbReference type="NCBI Taxonomy" id="1871024"/>
    <lineage>
        <taxon>Bacteria</taxon>
        <taxon>Bacillati</taxon>
        <taxon>Bacillota</taxon>
        <taxon>Clostridia</taxon>
        <taxon>Eubacteriales</taxon>
        <taxon>Clostridiaceae</taxon>
        <taxon>Mordavella</taxon>
    </lineage>
</organism>
<dbReference type="Proteomes" id="UP000713880">
    <property type="component" value="Unassembled WGS sequence"/>
</dbReference>
<dbReference type="PANTHER" id="PTHR43277">
    <property type="entry name" value="ARGININE DECARBOXYLASE"/>
    <property type="match status" value="1"/>
</dbReference>
<dbReference type="RefSeq" id="WP_204907823.1">
    <property type="nucleotide sequence ID" value="NZ_JACJLV010000003.1"/>
</dbReference>
<comment type="cofactor">
    <cofactor evidence="1">
        <name>pyridoxal 5'-phosphate</name>
        <dbReference type="ChEBI" id="CHEBI:597326"/>
    </cofactor>
</comment>
<keyword evidence="4" id="KW-0663">Pyridoxal phosphate</keyword>
<evidence type="ECO:0000256" key="5">
    <source>
        <dbReference type="ARBA" id="ARBA00023239"/>
    </source>
</evidence>
<dbReference type="InterPro" id="IPR000310">
    <property type="entry name" value="Orn/Lys/Arg_deCO2ase_major_dom"/>
</dbReference>
<dbReference type="SUPFAM" id="SSF55904">
    <property type="entry name" value="Ornithine decarboxylase C-terminal domain"/>
    <property type="match status" value="1"/>
</dbReference>
<gene>
    <name evidence="8" type="ORF">H6A13_01370</name>
</gene>
<keyword evidence="8" id="KW-0032">Aminotransferase</keyword>
<dbReference type="PANTHER" id="PTHR43277:SF4">
    <property type="entry name" value="ARGININE DECARBOXYLASE"/>
    <property type="match status" value="1"/>
</dbReference>
<dbReference type="Pfam" id="PF01276">
    <property type="entry name" value="OKR_DC_1"/>
    <property type="match status" value="1"/>
</dbReference>
<evidence type="ECO:0000256" key="3">
    <source>
        <dbReference type="ARBA" id="ARBA00022793"/>
    </source>
</evidence>
<dbReference type="GO" id="GO:0016831">
    <property type="term" value="F:carboxy-lyase activity"/>
    <property type="evidence" value="ECO:0007669"/>
    <property type="project" value="UniProtKB-KW"/>
</dbReference>
<dbReference type="InterPro" id="IPR052357">
    <property type="entry name" value="Orn_Lys_Arg_decarboxylase-I"/>
</dbReference>
<evidence type="ECO:0000259" key="6">
    <source>
        <dbReference type="Pfam" id="PF01276"/>
    </source>
</evidence>
<keyword evidence="5" id="KW-0456">Lyase</keyword>
<evidence type="ECO:0000256" key="2">
    <source>
        <dbReference type="ARBA" id="ARBA00010671"/>
    </source>
</evidence>